<dbReference type="PANTHER" id="PTHR37299:SF1">
    <property type="entry name" value="STAGE 0 SPORULATION PROTEIN A HOMOLOG"/>
    <property type="match status" value="1"/>
</dbReference>
<reference evidence="4" key="1">
    <citation type="submission" date="2022-07" db="EMBL/GenBank/DDBJ databases">
        <title>Taxonomy of Novel Oxalotrophic and Methylotrophic Bacteria.</title>
        <authorList>
            <person name="Sahin N."/>
            <person name="Tani A."/>
        </authorList>
    </citation>
    <scope>NUCLEOTIDE SEQUENCE</scope>
    <source>
        <strain evidence="4">AM327</strain>
    </source>
</reference>
<accession>A0A9W6EWG2</accession>
<dbReference type="EMBL" id="BRVP01000012">
    <property type="protein sequence ID" value="GLB52913.1"/>
    <property type="molecule type" value="Genomic_DNA"/>
</dbReference>
<feature type="transmembrane region" description="Helical" evidence="2">
    <location>
        <begin position="135"/>
        <end position="155"/>
    </location>
</feature>
<dbReference type="PROSITE" id="PS50930">
    <property type="entry name" value="HTH_LYTTR"/>
    <property type="match status" value="1"/>
</dbReference>
<feature type="coiled-coil region" evidence="1">
    <location>
        <begin position="155"/>
        <end position="182"/>
    </location>
</feature>
<evidence type="ECO:0000256" key="2">
    <source>
        <dbReference type="SAM" id="Phobius"/>
    </source>
</evidence>
<keyword evidence="2" id="KW-0472">Membrane</keyword>
<feature type="domain" description="HTH LytTR-type" evidence="3">
    <location>
        <begin position="192"/>
        <end position="296"/>
    </location>
</feature>
<organism evidence="4 5">
    <name type="scientific">Neptunitalea chrysea</name>
    <dbReference type="NCBI Taxonomy" id="1647581"/>
    <lineage>
        <taxon>Bacteria</taxon>
        <taxon>Pseudomonadati</taxon>
        <taxon>Bacteroidota</taxon>
        <taxon>Flavobacteriia</taxon>
        <taxon>Flavobacteriales</taxon>
        <taxon>Flavobacteriaceae</taxon>
        <taxon>Neptunitalea</taxon>
    </lineage>
</organism>
<keyword evidence="2" id="KW-0812">Transmembrane</keyword>
<dbReference type="InterPro" id="IPR007492">
    <property type="entry name" value="LytTR_DNA-bd_dom"/>
</dbReference>
<evidence type="ECO:0000313" key="5">
    <source>
        <dbReference type="Proteomes" id="UP001143545"/>
    </source>
</evidence>
<keyword evidence="1" id="KW-0175">Coiled coil</keyword>
<feature type="transmembrane region" description="Helical" evidence="2">
    <location>
        <begin position="55"/>
        <end position="74"/>
    </location>
</feature>
<dbReference type="Pfam" id="PF04397">
    <property type="entry name" value="LytTR"/>
    <property type="match status" value="1"/>
</dbReference>
<dbReference type="GO" id="GO:0003677">
    <property type="term" value="F:DNA binding"/>
    <property type="evidence" value="ECO:0007669"/>
    <property type="project" value="InterPro"/>
</dbReference>
<dbReference type="GO" id="GO:0000156">
    <property type="term" value="F:phosphorelay response regulator activity"/>
    <property type="evidence" value="ECO:0007669"/>
    <property type="project" value="InterPro"/>
</dbReference>
<dbReference type="RefSeq" id="WP_281754485.1">
    <property type="nucleotide sequence ID" value="NZ_BRVP01000012.1"/>
</dbReference>
<dbReference type="Gene3D" id="2.40.50.1020">
    <property type="entry name" value="LytTr DNA-binding domain"/>
    <property type="match status" value="1"/>
</dbReference>
<gene>
    <name evidence="4" type="ORF">NBRC110019_19530</name>
</gene>
<name>A0A9W6EWG2_9FLAO</name>
<comment type="caution">
    <text evidence="4">The sequence shown here is derived from an EMBL/GenBank/DDBJ whole genome shotgun (WGS) entry which is preliminary data.</text>
</comment>
<keyword evidence="2" id="KW-1133">Transmembrane helix</keyword>
<evidence type="ECO:0000259" key="3">
    <source>
        <dbReference type="PROSITE" id="PS50930"/>
    </source>
</evidence>
<dbReference type="AlphaFoldDB" id="A0A9W6EWG2"/>
<dbReference type="Proteomes" id="UP001143545">
    <property type="component" value="Unassembled WGS sequence"/>
</dbReference>
<feature type="transmembrane region" description="Helical" evidence="2">
    <location>
        <begin position="21"/>
        <end position="43"/>
    </location>
</feature>
<protein>
    <recommendedName>
        <fullName evidence="3">HTH LytTR-type domain-containing protein</fullName>
    </recommendedName>
</protein>
<keyword evidence="5" id="KW-1185">Reference proteome</keyword>
<feature type="transmembrane region" description="Helical" evidence="2">
    <location>
        <begin position="300"/>
        <end position="319"/>
    </location>
</feature>
<sequence>MKINAFLEKRFNYLHTARAKWMYIISATIFVYIFLIVFQPYGLHEEMRNPANPNLHKFLFLVSISFSTVISLSLSQHILRPLLGFQSVTNKKYVIWFFCETFLITLVTFIFSFIVPDLGDDFEEELNVAFQLANYFKAFIILLFPFFGTIVYEFIQRLNEELNELSAQLTEYQNTFKKVHEDDHVNIKDENGNEVIKLQLKDFLLAESGNQYVIVYYLEDQRLKKEIVRNRLKNLLSDIPDSSVYQCHRSYIINLLNVSHLEKKEGKNYLLLYQDAGLIIPVSKSYLEEIRKVLEVFHSLQIQSFYSISAILLVFMGLLEKFAACFT</sequence>
<proteinExistence type="predicted"/>
<feature type="transmembrane region" description="Helical" evidence="2">
    <location>
        <begin position="94"/>
        <end position="115"/>
    </location>
</feature>
<evidence type="ECO:0000313" key="4">
    <source>
        <dbReference type="EMBL" id="GLB52913.1"/>
    </source>
</evidence>
<dbReference type="InterPro" id="IPR046947">
    <property type="entry name" value="LytR-like"/>
</dbReference>
<dbReference type="PANTHER" id="PTHR37299">
    <property type="entry name" value="TRANSCRIPTIONAL REGULATOR-RELATED"/>
    <property type="match status" value="1"/>
</dbReference>
<dbReference type="SMART" id="SM00850">
    <property type="entry name" value="LytTR"/>
    <property type="match status" value="1"/>
</dbReference>
<evidence type="ECO:0000256" key="1">
    <source>
        <dbReference type="SAM" id="Coils"/>
    </source>
</evidence>